<reference evidence="3" key="1">
    <citation type="submission" date="2016-10" db="EMBL/GenBank/DDBJ databases">
        <authorList>
            <person name="Varghese N."/>
            <person name="Submissions S."/>
        </authorList>
    </citation>
    <scope>NUCLEOTIDE SEQUENCE [LARGE SCALE GENOMIC DNA]</scope>
    <source>
        <strain evidence="3">CGMCC 4.6856</strain>
    </source>
</reference>
<name>A0A1H9AIN6_9ACTN</name>
<accession>A0A1H9AIN6</accession>
<keyword evidence="3" id="KW-1185">Reference proteome</keyword>
<keyword evidence="1" id="KW-0812">Transmembrane</keyword>
<feature type="transmembrane region" description="Helical" evidence="1">
    <location>
        <begin position="30"/>
        <end position="51"/>
    </location>
</feature>
<feature type="transmembrane region" description="Helical" evidence="1">
    <location>
        <begin position="72"/>
        <end position="93"/>
    </location>
</feature>
<dbReference type="Proteomes" id="UP000198504">
    <property type="component" value="Unassembled WGS sequence"/>
</dbReference>
<sequence length="96" mass="10693">MIVFSSYRAFGTLILGLFVWSLLAKLGPHTAWVGIALFLVGIGLLLIGRHLSRPQRVETVAGVRYHRENHSIFFIPLWVWGIVAMVAAVPMAVRPI</sequence>
<dbReference type="STRING" id="1036181.SAMN05421756_101614"/>
<evidence type="ECO:0000313" key="3">
    <source>
        <dbReference type="Proteomes" id="UP000198504"/>
    </source>
</evidence>
<dbReference type="AlphaFoldDB" id="A0A1H9AIN6"/>
<keyword evidence="1" id="KW-1133">Transmembrane helix</keyword>
<proteinExistence type="predicted"/>
<evidence type="ECO:0000313" key="2">
    <source>
        <dbReference type="EMBL" id="SEP76253.1"/>
    </source>
</evidence>
<evidence type="ECO:0000256" key="1">
    <source>
        <dbReference type="SAM" id="Phobius"/>
    </source>
</evidence>
<dbReference type="EMBL" id="FOFA01000001">
    <property type="protein sequence ID" value="SEP76253.1"/>
    <property type="molecule type" value="Genomic_DNA"/>
</dbReference>
<gene>
    <name evidence="2" type="ORF">SAMN05421756_101614</name>
</gene>
<organism evidence="2 3">
    <name type="scientific">Microlunatus flavus</name>
    <dbReference type="NCBI Taxonomy" id="1036181"/>
    <lineage>
        <taxon>Bacteria</taxon>
        <taxon>Bacillati</taxon>
        <taxon>Actinomycetota</taxon>
        <taxon>Actinomycetes</taxon>
        <taxon>Propionibacteriales</taxon>
        <taxon>Propionibacteriaceae</taxon>
        <taxon>Microlunatus</taxon>
    </lineage>
</organism>
<dbReference type="RefSeq" id="WP_091177604.1">
    <property type="nucleotide sequence ID" value="NZ_FOFA01000001.1"/>
</dbReference>
<protein>
    <submittedName>
        <fullName evidence="2">Uncharacterized protein</fullName>
    </submittedName>
</protein>
<keyword evidence="1" id="KW-0472">Membrane</keyword>
<feature type="transmembrane region" description="Helical" evidence="1">
    <location>
        <begin position="7"/>
        <end position="24"/>
    </location>
</feature>